<dbReference type="PANTHER" id="PTHR22911:SF6">
    <property type="entry name" value="SOLUTE CARRIER FAMILY 35 MEMBER G1"/>
    <property type="match status" value="1"/>
</dbReference>
<dbReference type="AlphaFoldDB" id="A0A9P1DYB5"/>
<comment type="similarity">
    <text evidence="2">Belongs to the drug/metabolite transporter (DMT) superfamily. Plant drug/metabolite exporter (P-DME) (TC 2.A.7.4) family.</text>
</comment>
<name>A0A9P1DYB5_CUSEU</name>
<evidence type="ECO:0000256" key="2">
    <source>
        <dbReference type="ARBA" id="ARBA00007635"/>
    </source>
</evidence>
<feature type="transmembrane region" description="Helical" evidence="6">
    <location>
        <begin position="266"/>
        <end position="289"/>
    </location>
</feature>
<dbReference type="EMBL" id="CAMAPE010000004">
    <property type="protein sequence ID" value="CAH9060411.1"/>
    <property type="molecule type" value="Genomic_DNA"/>
</dbReference>
<protein>
    <recommendedName>
        <fullName evidence="7">EamA domain-containing protein</fullName>
    </recommendedName>
</protein>
<keyword evidence="5 6" id="KW-0472">Membrane</keyword>
<feature type="transmembrane region" description="Helical" evidence="6">
    <location>
        <begin position="385"/>
        <end position="403"/>
    </location>
</feature>
<sequence length="408" mass="44043">MALGESMNGGIAALGGGDIEDGHLMEFLEAIAPVGHPSGVVAEATDASVDTSDDQITPLLPKPERSKINIFTITYPKRESNKEEVKRSESDRSPFLQFILWAWSGSKYSGLLCMAFSSVIYCIMDVVSDIFSVQSISLFEMAFTRCTLLLIISLVWLKRTRQPIFGLKNVTTLLVLRAVIGYLSLLSFIYCIQRLPLSQAVVLSFTTPIVAAVGSRFILHEKMNLAEIGGLASSFFGVLFLFQPMISSEGALLDIGEANASYVNGYHHSYAVLVGLCSSIAGGISYCLIRAGAKTTDQPVVTVFSFGLFASPAAGICTFAFEKFVLPSCYSLFLMIVLGVLAFFAEITLARGLQLEKTSRAVNVLYIEAALSQLLRMGSSRIASFSKLVGCSLILISASFTLISCGPE</sequence>
<feature type="transmembrane region" description="Helical" evidence="6">
    <location>
        <begin position="301"/>
        <end position="321"/>
    </location>
</feature>
<dbReference type="Pfam" id="PF00892">
    <property type="entry name" value="EamA"/>
    <property type="match status" value="1"/>
</dbReference>
<evidence type="ECO:0000313" key="9">
    <source>
        <dbReference type="Proteomes" id="UP001152484"/>
    </source>
</evidence>
<feature type="transmembrane region" description="Helical" evidence="6">
    <location>
        <begin position="133"/>
        <end position="157"/>
    </location>
</feature>
<evidence type="ECO:0000256" key="6">
    <source>
        <dbReference type="SAM" id="Phobius"/>
    </source>
</evidence>
<comment type="subcellular location">
    <subcellularLocation>
        <location evidence="1">Membrane</location>
        <topology evidence="1">Multi-pass membrane protein</topology>
    </subcellularLocation>
</comment>
<evidence type="ECO:0000259" key="7">
    <source>
        <dbReference type="Pfam" id="PF00892"/>
    </source>
</evidence>
<dbReference type="InterPro" id="IPR037185">
    <property type="entry name" value="EmrE-like"/>
</dbReference>
<evidence type="ECO:0000256" key="4">
    <source>
        <dbReference type="ARBA" id="ARBA00022989"/>
    </source>
</evidence>
<evidence type="ECO:0000256" key="5">
    <source>
        <dbReference type="ARBA" id="ARBA00023136"/>
    </source>
</evidence>
<feature type="domain" description="EamA" evidence="7">
    <location>
        <begin position="109"/>
        <end position="242"/>
    </location>
</feature>
<feature type="transmembrane region" description="Helical" evidence="6">
    <location>
        <begin position="108"/>
        <end position="127"/>
    </location>
</feature>
<feature type="transmembrane region" description="Helical" evidence="6">
    <location>
        <begin position="169"/>
        <end position="190"/>
    </location>
</feature>
<proteinExistence type="inferred from homology"/>
<dbReference type="InterPro" id="IPR000620">
    <property type="entry name" value="EamA_dom"/>
</dbReference>
<dbReference type="SUPFAM" id="SSF103481">
    <property type="entry name" value="Multidrug resistance efflux transporter EmrE"/>
    <property type="match status" value="1"/>
</dbReference>
<accession>A0A9P1DYB5</accession>
<reference evidence="8" key="1">
    <citation type="submission" date="2022-07" db="EMBL/GenBank/DDBJ databases">
        <authorList>
            <person name="Macas J."/>
            <person name="Novak P."/>
            <person name="Neumann P."/>
        </authorList>
    </citation>
    <scope>NUCLEOTIDE SEQUENCE</scope>
</reference>
<organism evidence="8 9">
    <name type="scientific">Cuscuta europaea</name>
    <name type="common">European dodder</name>
    <dbReference type="NCBI Taxonomy" id="41803"/>
    <lineage>
        <taxon>Eukaryota</taxon>
        <taxon>Viridiplantae</taxon>
        <taxon>Streptophyta</taxon>
        <taxon>Embryophyta</taxon>
        <taxon>Tracheophyta</taxon>
        <taxon>Spermatophyta</taxon>
        <taxon>Magnoliopsida</taxon>
        <taxon>eudicotyledons</taxon>
        <taxon>Gunneridae</taxon>
        <taxon>Pentapetalae</taxon>
        <taxon>asterids</taxon>
        <taxon>lamiids</taxon>
        <taxon>Solanales</taxon>
        <taxon>Convolvulaceae</taxon>
        <taxon>Cuscuteae</taxon>
        <taxon>Cuscuta</taxon>
        <taxon>Cuscuta subgen. Cuscuta</taxon>
    </lineage>
</organism>
<dbReference type="OrthoDB" id="306876at2759"/>
<feature type="transmembrane region" description="Helical" evidence="6">
    <location>
        <begin position="225"/>
        <end position="246"/>
    </location>
</feature>
<keyword evidence="9" id="KW-1185">Reference proteome</keyword>
<dbReference type="GO" id="GO:0016020">
    <property type="term" value="C:membrane"/>
    <property type="evidence" value="ECO:0007669"/>
    <property type="project" value="UniProtKB-SubCell"/>
</dbReference>
<dbReference type="Proteomes" id="UP001152484">
    <property type="component" value="Unassembled WGS sequence"/>
</dbReference>
<keyword evidence="3 6" id="KW-0812">Transmembrane</keyword>
<feature type="transmembrane region" description="Helical" evidence="6">
    <location>
        <begin position="196"/>
        <end position="218"/>
    </location>
</feature>
<dbReference type="PANTHER" id="PTHR22911">
    <property type="entry name" value="ACYL-MALONYL CONDENSING ENZYME-RELATED"/>
    <property type="match status" value="1"/>
</dbReference>
<evidence type="ECO:0000256" key="1">
    <source>
        <dbReference type="ARBA" id="ARBA00004141"/>
    </source>
</evidence>
<keyword evidence="4 6" id="KW-1133">Transmembrane helix</keyword>
<gene>
    <name evidence="8" type="ORF">CEURO_LOCUS1573</name>
</gene>
<feature type="transmembrane region" description="Helical" evidence="6">
    <location>
        <begin position="333"/>
        <end position="350"/>
    </location>
</feature>
<comment type="caution">
    <text evidence="8">The sequence shown here is derived from an EMBL/GenBank/DDBJ whole genome shotgun (WGS) entry which is preliminary data.</text>
</comment>
<evidence type="ECO:0000313" key="8">
    <source>
        <dbReference type="EMBL" id="CAH9060411.1"/>
    </source>
</evidence>
<evidence type="ECO:0000256" key="3">
    <source>
        <dbReference type="ARBA" id="ARBA00022692"/>
    </source>
</evidence>